<protein>
    <submittedName>
        <fullName evidence="2">Beta-lactamase domain-containing protein</fullName>
    </submittedName>
</protein>
<dbReference type="SUPFAM" id="SSF56281">
    <property type="entry name" value="Metallo-hydrolase/oxidoreductase"/>
    <property type="match status" value="1"/>
</dbReference>
<dbReference type="eggNOG" id="arCOG00504">
    <property type="taxonomic scope" value="Archaea"/>
</dbReference>
<dbReference type="PANTHER" id="PTHR42951">
    <property type="entry name" value="METALLO-BETA-LACTAMASE DOMAIN-CONTAINING"/>
    <property type="match status" value="1"/>
</dbReference>
<dbReference type="Gene3D" id="3.60.15.10">
    <property type="entry name" value="Ribonuclease Z/Hydroxyacylglutathione hydrolase-like"/>
    <property type="match status" value="1"/>
</dbReference>
<gene>
    <name evidence="2" type="ORF">C474_09347</name>
</gene>
<dbReference type="InterPro" id="IPR001279">
    <property type="entry name" value="Metallo-B-lactamas"/>
</dbReference>
<dbReference type="CDD" id="cd07721">
    <property type="entry name" value="yflN-like_MBL-fold"/>
    <property type="match status" value="1"/>
</dbReference>
<dbReference type="SMART" id="SM00849">
    <property type="entry name" value="Lactamase_B"/>
    <property type="match status" value="1"/>
</dbReference>
<proteinExistence type="predicted"/>
<dbReference type="PATRIC" id="fig|1227487.5.peg.1881"/>
<accession>M0D7P3</accession>
<dbReference type="RefSeq" id="WP_008386090.1">
    <property type="nucleotide sequence ID" value="NZ_AOIV01000021.1"/>
</dbReference>
<evidence type="ECO:0000313" key="2">
    <source>
        <dbReference type="EMBL" id="ELZ31495.1"/>
    </source>
</evidence>
<dbReference type="InterPro" id="IPR036866">
    <property type="entry name" value="RibonucZ/Hydroxyglut_hydro"/>
</dbReference>
<dbReference type="InParanoid" id="M0D7P3"/>
<dbReference type="AlphaFoldDB" id="M0D7P3"/>
<dbReference type="Pfam" id="PF00753">
    <property type="entry name" value="Lactamase_B"/>
    <property type="match status" value="1"/>
</dbReference>
<organism evidence="2 3">
    <name type="scientific">Halogeometricum pallidum JCM 14848</name>
    <dbReference type="NCBI Taxonomy" id="1227487"/>
    <lineage>
        <taxon>Archaea</taxon>
        <taxon>Methanobacteriati</taxon>
        <taxon>Methanobacteriota</taxon>
        <taxon>Stenosarchaea group</taxon>
        <taxon>Halobacteria</taxon>
        <taxon>Halobacteriales</taxon>
        <taxon>Haloferacaceae</taxon>
        <taxon>Halogeometricum</taxon>
    </lineage>
</organism>
<dbReference type="OrthoDB" id="197151at2157"/>
<dbReference type="PANTHER" id="PTHR42951:SF15">
    <property type="entry name" value="METALLO-BETA-LACTAMASE SUPERFAMILY PROTEIN"/>
    <property type="match status" value="1"/>
</dbReference>
<dbReference type="Proteomes" id="UP000011513">
    <property type="component" value="Unassembled WGS sequence"/>
</dbReference>
<name>M0D7P3_HALPD</name>
<dbReference type="EMBL" id="AOIV01000021">
    <property type="protein sequence ID" value="ELZ31495.1"/>
    <property type="molecule type" value="Genomic_DNA"/>
</dbReference>
<comment type="caution">
    <text evidence="2">The sequence shown here is derived from an EMBL/GenBank/DDBJ whole genome shotgun (WGS) entry which is preliminary data.</text>
</comment>
<evidence type="ECO:0000313" key="3">
    <source>
        <dbReference type="Proteomes" id="UP000011513"/>
    </source>
</evidence>
<sequence length="230" mass="23925">MNVPDAVHPLPVELESDGETRRFWPCAVETDRGLVLVDAGFAHTADQLEAGLAEAGFDLSDVHLAFLTHQDGDHVGGLAHVVSETGAVVVASERAARVVDGSEPPRGSDSGDDRYEPVAVDVALGGEATLDTRAGPARVVPTPGHTPGHVSLYFEAASFLLAGDAVTAADGELNGPDPTFTEEMDEALASVRTLSELDISRTLCYHGGFAAAGSDRMAAIVADADADIRR</sequence>
<feature type="domain" description="Metallo-beta-lactamase" evidence="1">
    <location>
        <begin position="22"/>
        <end position="206"/>
    </location>
</feature>
<dbReference type="InterPro" id="IPR050855">
    <property type="entry name" value="NDM-1-like"/>
</dbReference>
<evidence type="ECO:0000259" key="1">
    <source>
        <dbReference type="SMART" id="SM00849"/>
    </source>
</evidence>
<keyword evidence="3" id="KW-1185">Reference proteome</keyword>
<reference evidence="2 3" key="1">
    <citation type="journal article" date="2014" name="PLoS Genet.">
        <title>Phylogenetically driven sequencing of extremely halophilic archaea reveals strategies for static and dynamic osmo-response.</title>
        <authorList>
            <person name="Becker E.A."/>
            <person name="Seitzer P.M."/>
            <person name="Tritt A."/>
            <person name="Larsen D."/>
            <person name="Krusor M."/>
            <person name="Yao A.I."/>
            <person name="Wu D."/>
            <person name="Madern D."/>
            <person name="Eisen J.A."/>
            <person name="Darling A.E."/>
            <person name="Facciotti M.T."/>
        </authorList>
    </citation>
    <scope>NUCLEOTIDE SEQUENCE [LARGE SCALE GENOMIC DNA]</scope>
    <source>
        <strain evidence="2 3">JCM 14848</strain>
    </source>
</reference>